<protein>
    <submittedName>
        <fullName evidence="1">GTPase</fullName>
    </submittedName>
</protein>
<keyword evidence="2" id="KW-1185">Reference proteome</keyword>
<accession>A0ABR7PD45</accession>
<comment type="caution">
    <text evidence="1">The sequence shown here is derived from an EMBL/GenBank/DDBJ whole genome shotgun (WGS) entry which is preliminary data.</text>
</comment>
<reference evidence="1 2" key="1">
    <citation type="submission" date="2020-08" db="EMBL/GenBank/DDBJ databases">
        <title>Genome public.</title>
        <authorList>
            <person name="Liu C."/>
            <person name="Sun Q."/>
        </authorList>
    </citation>
    <scope>NUCLEOTIDE SEQUENCE [LARGE SCALE GENOMIC DNA]</scope>
    <source>
        <strain evidence="1 2">3_YM_SP_D4_24.mj</strain>
    </source>
</reference>
<organism evidence="1 2">
    <name type="scientific">Blautia stercoris</name>
    <dbReference type="NCBI Taxonomy" id="871664"/>
    <lineage>
        <taxon>Bacteria</taxon>
        <taxon>Bacillati</taxon>
        <taxon>Bacillota</taxon>
        <taxon>Clostridia</taxon>
        <taxon>Lachnospirales</taxon>
        <taxon>Lachnospiraceae</taxon>
        <taxon>Blautia</taxon>
    </lineage>
</organism>
<dbReference type="RefSeq" id="WP_117456965.1">
    <property type="nucleotide sequence ID" value="NZ_JACRTP010000004.1"/>
</dbReference>
<evidence type="ECO:0000313" key="1">
    <source>
        <dbReference type="EMBL" id="MBC8629229.1"/>
    </source>
</evidence>
<gene>
    <name evidence="1" type="ORF">H8712_11495</name>
</gene>
<evidence type="ECO:0000313" key="2">
    <source>
        <dbReference type="Proteomes" id="UP000661649"/>
    </source>
</evidence>
<proteinExistence type="predicted"/>
<dbReference type="Proteomes" id="UP000661649">
    <property type="component" value="Unassembled WGS sequence"/>
</dbReference>
<dbReference type="EMBL" id="JACRTP010000004">
    <property type="protein sequence ID" value="MBC8629229.1"/>
    <property type="molecule type" value="Genomic_DNA"/>
</dbReference>
<name>A0ABR7PD45_9FIRM</name>
<sequence length="66" mass="7624">MNSNFKNHSPDFISDKYNVEFSSRHDFDGLATTEMTGLIYRAPVSSDELDSYKSLYPFSPEQYCDD</sequence>